<accession>A0A420Y4V2</accession>
<keyword evidence="3" id="KW-1185">Reference proteome</keyword>
<dbReference type="Proteomes" id="UP000275385">
    <property type="component" value="Unassembled WGS sequence"/>
</dbReference>
<dbReference type="InterPro" id="IPR049545">
    <property type="entry name" value="Gta3_dom"/>
</dbReference>
<dbReference type="PANTHER" id="PTHR15004:SF0">
    <property type="entry name" value="GLUTAMYL-TRNA(GLN) AMIDOTRANSFERASE SUBUNIT C, MITOCHONDRIAL"/>
    <property type="match status" value="1"/>
</dbReference>
<reference evidence="2 3" key="1">
    <citation type="submission" date="2018-08" db="EMBL/GenBank/DDBJ databases">
        <title>Draft genome of the lignicolous fungus Coniochaeta pulveracea.</title>
        <authorList>
            <person name="Borstlap C.J."/>
            <person name="De Witt R.N."/>
            <person name="Botha A."/>
            <person name="Volschenk H."/>
        </authorList>
    </citation>
    <scope>NUCLEOTIDE SEQUENCE [LARGE SCALE GENOMIC DNA]</scope>
    <source>
        <strain evidence="2 3">CAB683</strain>
    </source>
</reference>
<dbReference type="EMBL" id="QVQW01000049">
    <property type="protein sequence ID" value="RKU42919.1"/>
    <property type="molecule type" value="Genomic_DNA"/>
</dbReference>
<evidence type="ECO:0000259" key="1">
    <source>
        <dbReference type="Pfam" id="PF20978"/>
    </source>
</evidence>
<dbReference type="GO" id="GO:0070681">
    <property type="term" value="P:glutaminyl-tRNAGln biosynthesis via transamidation"/>
    <property type="evidence" value="ECO:0007669"/>
    <property type="project" value="TreeGrafter"/>
</dbReference>
<dbReference type="AlphaFoldDB" id="A0A420Y4V2"/>
<feature type="domain" description="Glutamyl-tRNA amidotransferase complex subunit Gta3" evidence="1">
    <location>
        <begin position="60"/>
        <end position="116"/>
    </location>
</feature>
<comment type="caution">
    <text evidence="2">The sequence shown here is derived from an EMBL/GenBank/DDBJ whole genome shotgun (WGS) entry which is preliminary data.</text>
</comment>
<dbReference type="GO" id="GO:0006450">
    <property type="term" value="P:regulation of translational fidelity"/>
    <property type="evidence" value="ECO:0007669"/>
    <property type="project" value="InterPro"/>
</dbReference>
<name>A0A420Y4V2_9PEZI</name>
<dbReference type="OrthoDB" id="5522061at2759"/>
<organism evidence="2 3">
    <name type="scientific">Coniochaeta pulveracea</name>
    <dbReference type="NCBI Taxonomy" id="177199"/>
    <lineage>
        <taxon>Eukaryota</taxon>
        <taxon>Fungi</taxon>
        <taxon>Dikarya</taxon>
        <taxon>Ascomycota</taxon>
        <taxon>Pezizomycotina</taxon>
        <taxon>Sordariomycetes</taxon>
        <taxon>Sordariomycetidae</taxon>
        <taxon>Coniochaetales</taxon>
        <taxon>Coniochaetaceae</taxon>
        <taxon>Coniochaeta</taxon>
    </lineage>
</organism>
<evidence type="ECO:0000313" key="3">
    <source>
        <dbReference type="Proteomes" id="UP000275385"/>
    </source>
</evidence>
<evidence type="ECO:0000313" key="2">
    <source>
        <dbReference type="EMBL" id="RKU42919.1"/>
    </source>
</evidence>
<dbReference type="Pfam" id="PF20978">
    <property type="entry name" value="Gta3"/>
    <property type="match status" value="1"/>
</dbReference>
<dbReference type="GO" id="GO:0005739">
    <property type="term" value="C:mitochondrion"/>
    <property type="evidence" value="ECO:0007669"/>
    <property type="project" value="TreeGrafter"/>
</dbReference>
<proteinExistence type="predicted"/>
<dbReference type="GO" id="GO:0032543">
    <property type="term" value="P:mitochondrial translation"/>
    <property type="evidence" value="ECO:0007669"/>
    <property type="project" value="TreeGrafter"/>
</dbReference>
<gene>
    <name evidence="2" type="ORF">DL546_002983</name>
</gene>
<dbReference type="PANTHER" id="PTHR15004">
    <property type="entry name" value="GLUTAMYL-TRNA(GLN) AMIDOTRANSFERASE SUBUNIT C, MITOCHONDRIAL"/>
    <property type="match status" value="1"/>
</dbReference>
<sequence>MATPVLRPTLRRFKSLLPVFRQPRTRQSSSSSSLPTHVDPATLLSTPTWSVKFLLPATSTSSERITPSQLHHLLRLSALPLPQNQEEEDRMISVLQSQLAFVRDVQSVKTDGVEPLQSIRDETEEGLREATIGLETLREALASETVFGRRKRRRRQRSVQRKEELGWDPLETASRRTGRFFVVKSGKVKE</sequence>
<dbReference type="InterPro" id="IPR003837">
    <property type="entry name" value="GatC"/>
</dbReference>
<dbReference type="GO" id="GO:0030956">
    <property type="term" value="C:glutamyl-tRNA(Gln) amidotransferase complex"/>
    <property type="evidence" value="ECO:0007669"/>
    <property type="project" value="TreeGrafter"/>
</dbReference>
<protein>
    <recommendedName>
        <fullName evidence="1">Glutamyl-tRNA amidotransferase complex subunit Gta3 domain-containing protein</fullName>
    </recommendedName>
</protein>